<dbReference type="Proteomes" id="UP000324222">
    <property type="component" value="Unassembled WGS sequence"/>
</dbReference>
<accession>A0A5B7I3U2</accession>
<evidence type="ECO:0000313" key="2">
    <source>
        <dbReference type="Proteomes" id="UP000324222"/>
    </source>
</evidence>
<keyword evidence="2" id="KW-1185">Reference proteome</keyword>
<gene>
    <name evidence="1" type="ORF">E2C01_074648</name>
</gene>
<reference evidence="1 2" key="1">
    <citation type="submission" date="2019-05" db="EMBL/GenBank/DDBJ databases">
        <title>Another draft genome of Portunus trituberculatus and its Hox gene families provides insights of decapod evolution.</title>
        <authorList>
            <person name="Jeong J.-H."/>
            <person name="Song I."/>
            <person name="Kim S."/>
            <person name="Choi T."/>
            <person name="Kim D."/>
            <person name="Ryu S."/>
            <person name="Kim W."/>
        </authorList>
    </citation>
    <scope>NUCLEOTIDE SEQUENCE [LARGE SCALE GENOMIC DNA]</scope>
    <source>
        <tissue evidence="1">Muscle</tissue>
    </source>
</reference>
<evidence type="ECO:0000313" key="1">
    <source>
        <dbReference type="EMBL" id="MPC80081.1"/>
    </source>
</evidence>
<name>A0A5B7I3U2_PORTR</name>
<dbReference type="AlphaFoldDB" id="A0A5B7I3U2"/>
<protein>
    <submittedName>
        <fullName evidence="1">Uncharacterized protein</fullName>
    </submittedName>
</protein>
<sequence>MAWNVICNTVLKDQNGTTFMQDQIISESDPMCILGRNGRDCQRAHPNQYNKSKTHVRDCVRGCRNGNKFPYLHLPMCDDYESRHPPPPSTTAQDWPPISLRPIHAWQLKHMCLQPSAMKRVTKP</sequence>
<dbReference type="EMBL" id="VSRR010052950">
    <property type="protein sequence ID" value="MPC80081.1"/>
    <property type="molecule type" value="Genomic_DNA"/>
</dbReference>
<proteinExistence type="predicted"/>
<organism evidence="1 2">
    <name type="scientific">Portunus trituberculatus</name>
    <name type="common">Swimming crab</name>
    <name type="synonym">Neptunus trituberculatus</name>
    <dbReference type="NCBI Taxonomy" id="210409"/>
    <lineage>
        <taxon>Eukaryota</taxon>
        <taxon>Metazoa</taxon>
        <taxon>Ecdysozoa</taxon>
        <taxon>Arthropoda</taxon>
        <taxon>Crustacea</taxon>
        <taxon>Multicrustacea</taxon>
        <taxon>Malacostraca</taxon>
        <taxon>Eumalacostraca</taxon>
        <taxon>Eucarida</taxon>
        <taxon>Decapoda</taxon>
        <taxon>Pleocyemata</taxon>
        <taxon>Brachyura</taxon>
        <taxon>Eubrachyura</taxon>
        <taxon>Portunoidea</taxon>
        <taxon>Portunidae</taxon>
        <taxon>Portuninae</taxon>
        <taxon>Portunus</taxon>
    </lineage>
</organism>
<comment type="caution">
    <text evidence="1">The sequence shown here is derived from an EMBL/GenBank/DDBJ whole genome shotgun (WGS) entry which is preliminary data.</text>
</comment>